<evidence type="ECO:0000256" key="6">
    <source>
        <dbReference type="ARBA" id="ARBA00023211"/>
    </source>
</evidence>
<protein>
    <recommendedName>
        <fullName evidence="2">protein-serine/threonine phosphatase</fullName>
        <ecNumber evidence="2">3.1.3.16</ecNumber>
    </recommendedName>
</protein>
<dbReference type="Pfam" id="PF00149">
    <property type="entry name" value="Metallophos"/>
    <property type="match status" value="1"/>
</dbReference>
<evidence type="ECO:0000313" key="10">
    <source>
        <dbReference type="EMBL" id="PAA88374.1"/>
    </source>
</evidence>
<dbReference type="GO" id="GO:0046872">
    <property type="term" value="F:metal ion binding"/>
    <property type="evidence" value="ECO:0007669"/>
    <property type="project" value="UniProtKB-KW"/>
</dbReference>
<dbReference type="Proteomes" id="UP000215902">
    <property type="component" value="Unassembled WGS sequence"/>
</dbReference>
<comment type="cofactor">
    <cofactor evidence="1">
        <name>Mn(2+)</name>
        <dbReference type="ChEBI" id="CHEBI:29035"/>
    </cofactor>
</comment>
<comment type="catalytic activity">
    <reaction evidence="7">
        <text>O-phospho-L-seryl-[protein] + H2O = L-seryl-[protein] + phosphate</text>
        <dbReference type="Rhea" id="RHEA:20629"/>
        <dbReference type="Rhea" id="RHEA-COMP:9863"/>
        <dbReference type="Rhea" id="RHEA-COMP:11604"/>
        <dbReference type="ChEBI" id="CHEBI:15377"/>
        <dbReference type="ChEBI" id="CHEBI:29999"/>
        <dbReference type="ChEBI" id="CHEBI:43474"/>
        <dbReference type="ChEBI" id="CHEBI:83421"/>
        <dbReference type="EC" id="3.1.3.16"/>
    </reaction>
</comment>
<sequence>KVSQTKGLSMDVKLRAQSLIEFGLPRNWIALVVERFAQGGITSLTSNELYMIVKRVCNILRTEASVIDVRGDCRVVGSLHGSIESLQAIFRTYGWPSDVCYVFLGDYLATIDDKIQTNVFVLLLIFKVVYPKHILLLRGASECEHCAADMGLLDLLTTSFTASLYREFKSVFKYLPLAARANGIHLMCNASLSLKRGNLLDLEQVVRPCTICHRDGIMRLLARQPSRLGDHTLQADPLEDFDEGETEDVCEAISFMKRSNMKICVRNEGIEQSLAGGYNVEGRQCNVISIASASNIRGQPCRGVVLAVHRNGASTLHPTDPKAAKPDVRLIMYCPNK</sequence>
<dbReference type="EMBL" id="NIVC01000194">
    <property type="protein sequence ID" value="PAA88374.1"/>
    <property type="molecule type" value="Genomic_DNA"/>
</dbReference>
<dbReference type="STRING" id="282301.A0A267GSG0"/>
<dbReference type="PANTHER" id="PTHR11668:SF300">
    <property type="entry name" value="SERINE_THREONINE-PROTEIN PHOSPHATASE"/>
    <property type="match status" value="1"/>
</dbReference>
<evidence type="ECO:0000256" key="3">
    <source>
        <dbReference type="ARBA" id="ARBA00022723"/>
    </source>
</evidence>
<reference evidence="10 11" key="1">
    <citation type="submission" date="2017-06" db="EMBL/GenBank/DDBJ databases">
        <title>A platform for efficient transgenesis in Macrostomum lignano, a flatworm model organism for stem cell research.</title>
        <authorList>
            <person name="Berezikov E."/>
        </authorList>
    </citation>
    <scope>NUCLEOTIDE SEQUENCE [LARGE SCALE GENOMIC DNA]</scope>
    <source>
        <strain evidence="10">DV1</strain>
        <tissue evidence="10">Whole organism</tissue>
    </source>
</reference>
<evidence type="ECO:0000256" key="8">
    <source>
        <dbReference type="ARBA" id="ARBA00048336"/>
    </source>
</evidence>
<evidence type="ECO:0000256" key="7">
    <source>
        <dbReference type="ARBA" id="ARBA00047761"/>
    </source>
</evidence>
<dbReference type="InterPro" id="IPR006186">
    <property type="entry name" value="Ser/Thr-sp_prot-phosphatase"/>
</dbReference>
<proteinExistence type="predicted"/>
<dbReference type="InterPro" id="IPR050341">
    <property type="entry name" value="PP1_catalytic_subunit"/>
</dbReference>
<dbReference type="OrthoDB" id="442428at2759"/>
<dbReference type="EC" id="3.1.3.16" evidence="2"/>
<dbReference type="InterPro" id="IPR004843">
    <property type="entry name" value="Calcineurin-like_PHP"/>
</dbReference>
<dbReference type="GO" id="GO:0004722">
    <property type="term" value="F:protein serine/threonine phosphatase activity"/>
    <property type="evidence" value="ECO:0007669"/>
    <property type="project" value="UniProtKB-EC"/>
</dbReference>
<dbReference type="GO" id="GO:0005634">
    <property type="term" value="C:nucleus"/>
    <property type="evidence" value="ECO:0007669"/>
    <property type="project" value="TreeGrafter"/>
</dbReference>
<keyword evidence="6" id="KW-0464">Manganese</keyword>
<feature type="domain" description="Serine/threonine specific protein phosphatases" evidence="9">
    <location>
        <begin position="44"/>
        <end position="325"/>
    </location>
</feature>
<dbReference type="SMART" id="SM00156">
    <property type="entry name" value="PP2Ac"/>
    <property type="match status" value="1"/>
</dbReference>
<evidence type="ECO:0000256" key="2">
    <source>
        <dbReference type="ARBA" id="ARBA00013081"/>
    </source>
</evidence>
<keyword evidence="4" id="KW-0378">Hydrolase</keyword>
<evidence type="ECO:0000256" key="5">
    <source>
        <dbReference type="ARBA" id="ARBA00022912"/>
    </source>
</evidence>
<feature type="non-terminal residue" evidence="10">
    <location>
        <position position="1"/>
    </location>
</feature>
<keyword evidence="5" id="KW-0904">Protein phosphatase</keyword>
<dbReference type="GO" id="GO:0005737">
    <property type="term" value="C:cytoplasm"/>
    <property type="evidence" value="ECO:0007669"/>
    <property type="project" value="TreeGrafter"/>
</dbReference>
<dbReference type="PANTHER" id="PTHR11668">
    <property type="entry name" value="SERINE/THREONINE PROTEIN PHOSPHATASE"/>
    <property type="match status" value="1"/>
</dbReference>
<comment type="catalytic activity">
    <reaction evidence="8">
        <text>O-phospho-L-threonyl-[protein] + H2O = L-threonyl-[protein] + phosphate</text>
        <dbReference type="Rhea" id="RHEA:47004"/>
        <dbReference type="Rhea" id="RHEA-COMP:11060"/>
        <dbReference type="Rhea" id="RHEA-COMP:11605"/>
        <dbReference type="ChEBI" id="CHEBI:15377"/>
        <dbReference type="ChEBI" id="CHEBI:30013"/>
        <dbReference type="ChEBI" id="CHEBI:43474"/>
        <dbReference type="ChEBI" id="CHEBI:61977"/>
        <dbReference type="EC" id="3.1.3.16"/>
    </reaction>
</comment>
<dbReference type="InterPro" id="IPR029052">
    <property type="entry name" value="Metallo-depent_PP-like"/>
</dbReference>
<gene>
    <name evidence="10" type="ORF">BOX15_Mlig024376g2</name>
</gene>
<evidence type="ECO:0000256" key="4">
    <source>
        <dbReference type="ARBA" id="ARBA00022801"/>
    </source>
</evidence>
<evidence type="ECO:0000313" key="11">
    <source>
        <dbReference type="Proteomes" id="UP000215902"/>
    </source>
</evidence>
<dbReference type="CDD" id="cd00144">
    <property type="entry name" value="MPP_PPP_family"/>
    <property type="match status" value="1"/>
</dbReference>
<keyword evidence="3" id="KW-0479">Metal-binding</keyword>
<evidence type="ECO:0000256" key="1">
    <source>
        <dbReference type="ARBA" id="ARBA00001936"/>
    </source>
</evidence>
<dbReference type="PRINTS" id="PR00114">
    <property type="entry name" value="STPHPHTASE"/>
</dbReference>
<dbReference type="AlphaFoldDB" id="A0A267GSG0"/>
<comment type="caution">
    <text evidence="10">The sequence shown here is derived from an EMBL/GenBank/DDBJ whole genome shotgun (WGS) entry which is preliminary data.</text>
</comment>
<keyword evidence="11" id="KW-1185">Reference proteome</keyword>
<name>A0A267GSG0_9PLAT</name>
<organism evidence="10 11">
    <name type="scientific">Macrostomum lignano</name>
    <dbReference type="NCBI Taxonomy" id="282301"/>
    <lineage>
        <taxon>Eukaryota</taxon>
        <taxon>Metazoa</taxon>
        <taxon>Spiralia</taxon>
        <taxon>Lophotrochozoa</taxon>
        <taxon>Platyhelminthes</taxon>
        <taxon>Rhabditophora</taxon>
        <taxon>Macrostomorpha</taxon>
        <taxon>Macrostomida</taxon>
        <taxon>Macrostomidae</taxon>
        <taxon>Macrostomum</taxon>
    </lineage>
</organism>
<dbReference type="SUPFAM" id="SSF56300">
    <property type="entry name" value="Metallo-dependent phosphatases"/>
    <property type="match status" value="1"/>
</dbReference>
<accession>A0A267GSG0</accession>
<evidence type="ECO:0000259" key="9">
    <source>
        <dbReference type="SMART" id="SM00156"/>
    </source>
</evidence>
<dbReference type="Gene3D" id="3.60.21.10">
    <property type="match status" value="1"/>
</dbReference>